<keyword evidence="1" id="KW-1133">Transmembrane helix</keyword>
<accession>A0ABX8RYP6</accession>
<evidence type="ECO:0000313" key="2">
    <source>
        <dbReference type="EMBL" id="QXN94326.1"/>
    </source>
</evidence>
<sequence>MSTPLIIALVTAVLLFVIVRRFRGEPLNARDILVPPIPLLIIGVQGMVKHHPTAVDIVWISVGLLVGFAFGAWRGTTITLLTRDGVLWQRYTGATLGVWAFSLTVSASIGFLGVHLGANADARPVQLSIGVSMLGEALTLALRGLSTGYPFAPERVRKTGSPLEQIPVERQRLRTAVTSPRIRSAVAEWQRTGDPRTALNSLRHTDRE</sequence>
<keyword evidence="1" id="KW-0812">Transmembrane</keyword>
<name>A0ABX8RYP6_NOCIO</name>
<evidence type="ECO:0000313" key="3">
    <source>
        <dbReference type="Proteomes" id="UP000694257"/>
    </source>
</evidence>
<reference evidence="2 3" key="1">
    <citation type="submission" date="2021-07" db="EMBL/GenBank/DDBJ databases">
        <title>Whole Genome Sequence of Nocardia Iowensis.</title>
        <authorList>
            <person name="Lamm A."/>
            <person name="Collins-Fairclough A.M."/>
            <person name="Bunk B."/>
            <person name="Sproer C."/>
        </authorList>
    </citation>
    <scope>NUCLEOTIDE SEQUENCE [LARGE SCALE GENOMIC DNA]</scope>
    <source>
        <strain evidence="2 3">NRRL 5646</strain>
    </source>
</reference>
<feature type="transmembrane region" description="Helical" evidence="1">
    <location>
        <begin position="57"/>
        <end position="75"/>
    </location>
</feature>
<keyword evidence="3" id="KW-1185">Reference proteome</keyword>
<evidence type="ECO:0000256" key="1">
    <source>
        <dbReference type="SAM" id="Phobius"/>
    </source>
</evidence>
<proteinExistence type="predicted"/>
<dbReference type="RefSeq" id="WP_218476828.1">
    <property type="nucleotide sequence ID" value="NZ_BAABJN010000015.1"/>
</dbReference>
<keyword evidence="1" id="KW-0472">Membrane</keyword>
<gene>
    <name evidence="2" type="ORF">KV110_15465</name>
</gene>
<dbReference type="EMBL" id="CP078145">
    <property type="protein sequence ID" value="QXN94326.1"/>
    <property type="molecule type" value="Genomic_DNA"/>
</dbReference>
<feature type="transmembrane region" description="Helical" evidence="1">
    <location>
        <begin position="96"/>
        <end position="118"/>
    </location>
</feature>
<organism evidence="2 3">
    <name type="scientific">Nocardia iowensis</name>
    <dbReference type="NCBI Taxonomy" id="204891"/>
    <lineage>
        <taxon>Bacteria</taxon>
        <taxon>Bacillati</taxon>
        <taxon>Actinomycetota</taxon>
        <taxon>Actinomycetes</taxon>
        <taxon>Mycobacteriales</taxon>
        <taxon>Nocardiaceae</taxon>
        <taxon>Nocardia</taxon>
    </lineage>
</organism>
<protein>
    <submittedName>
        <fullName evidence="2">DUF1453 family protein</fullName>
    </submittedName>
</protein>
<dbReference type="Proteomes" id="UP000694257">
    <property type="component" value="Chromosome"/>
</dbReference>